<dbReference type="GO" id="GO:0005737">
    <property type="term" value="C:cytoplasm"/>
    <property type="evidence" value="ECO:0007669"/>
    <property type="project" value="TreeGrafter"/>
</dbReference>
<protein>
    <submittedName>
        <fullName evidence="3">Uncharacterized protein</fullName>
    </submittedName>
</protein>
<evidence type="ECO:0000313" key="3">
    <source>
        <dbReference type="EMBL" id="KAJ5533120.1"/>
    </source>
</evidence>
<reference evidence="3 4" key="1">
    <citation type="journal article" date="2023" name="IMA Fungus">
        <title>Comparative genomic study of the Penicillium genus elucidates a diverse pangenome and 15 lateral gene transfer events.</title>
        <authorList>
            <person name="Petersen C."/>
            <person name="Sorensen T."/>
            <person name="Nielsen M.R."/>
            <person name="Sondergaard T.E."/>
            <person name="Sorensen J.L."/>
            <person name="Fitzpatrick D.A."/>
            <person name="Frisvad J.C."/>
            <person name="Nielsen K.L."/>
        </authorList>
    </citation>
    <scope>NUCLEOTIDE SEQUENCE [LARGE SCALE GENOMIC DNA]</scope>
    <source>
        <strain evidence="3 4">IBT 35679</strain>
    </source>
</reference>
<dbReference type="InterPro" id="IPR051468">
    <property type="entry name" value="Fungal_SecMetab_SDRs"/>
</dbReference>
<evidence type="ECO:0000256" key="1">
    <source>
        <dbReference type="ARBA" id="ARBA00006484"/>
    </source>
</evidence>
<dbReference type="PRINTS" id="PR00080">
    <property type="entry name" value="SDRFAMILY"/>
</dbReference>
<dbReference type="AlphaFoldDB" id="A0AAD6GBT0"/>
<dbReference type="EMBL" id="JAQIZZ010000007">
    <property type="protein sequence ID" value="KAJ5533120.1"/>
    <property type="molecule type" value="Genomic_DNA"/>
</dbReference>
<dbReference type="PANTHER" id="PTHR43544">
    <property type="entry name" value="SHORT-CHAIN DEHYDROGENASE/REDUCTASE"/>
    <property type="match status" value="1"/>
</dbReference>
<proteinExistence type="inferred from homology"/>
<sequence length="278" mass="30433">MASYLITGANRGLGLLMASFLASKPMSKVGIIVAAVRSTSDALDRLVKSSNGRVAVLAVQVTDEESVRKFAGEVVKVLPSGLDVLINNAGIMQYSPDAELGVETMYVGEWPVLASLDWIPSQWELTTCRNNLHDHWSINLNSVHLVSRALLPLLRTGKKKTIVNLSSTLGSIALARQYMFQPTPAYKISKAALNMLTVQYAAYLEKEGFIIFGIDPGWARTEMGSEHADLDPEEAAVCLISKVLDATKEDSGKFFEANVPSWEYKGGPNRYEGQILPW</sequence>
<organism evidence="3 4">
    <name type="scientific">Penicillium frequentans</name>
    <dbReference type="NCBI Taxonomy" id="3151616"/>
    <lineage>
        <taxon>Eukaryota</taxon>
        <taxon>Fungi</taxon>
        <taxon>Dikarya</taxon>
        <taxon>Ascomycota</taxon>
        <taxon>Pezizomycotina</taxon>
        <taxon>Eurotiomycetes</taxon>
        <taxon>Eurotiomycetidae</taxon>
        <taxon>Eurotiales</taxon>
        <taxon>Aspergillaceae</taxon>
        <taxon>Penicillium</taxon>
    </lineage>
</organism>
<accession>A0AAD6GBT0</accession>
<dbReference type="Pfam" id="PF13561">
    <property type="entry name" value="adh_short_C2"/>
    <property type="match status" value="1"/>
</dbReference>
<dbReference type="SUPFAM" id="SSF51735">
    <property type="entry name" value="NAD(P)-binding Rossmann-fold domains"/>
    <property type="match status" value="1"/>
</dbReference>
<comment type="similarity">
    <text evidence="1 2">Belongs to the short-chain dehydrogenases/reductases (SDR) family.</text>
</comment>
<dbReference type="InterPro" id="IPR036291">
    <property type="entry name" value="NAD(P)-bd_dom_sf"/>
</dbReference>
<comment type="caution">
    <text evidence="3">The sequence shown here is derived from an EMBL/GenBank/DDBJ whole genome shotgun (WGS) entry which is preliminary data.</text>
</comment>
<evidence type="ECO:0000313" key="4">
    <source>
        <dbReference type="Proteomes" id="UP001220324"/>
    </source>
</evidence>
<dbReference type="Proteomes" id="UP001220324">
    <property type="component" value="Unassembled WGS sequence"/>
</dbReference>
<dbReference type="Gene3D" id="3.40.50.720">
    <property type="entry name" value="NAD(P)-binding Rossmann-like Domain"/>
    <property type="match status" value="1"/>
</dbReference>
<dbReference type="PANTHER" id="PTHR43544:SF36">
    <property type="entry name" value="CHAIN OXIDOREDUCTASE (CSGA), PUTATIVE (AFU_ORTHOLOGUE AFUA_4G00910)-RELATED"/>
    <property type="match status" value="1"/>
</dbReference>
<keyword evidence="4" id="KW-1185">Reference proteome</keyword>
<dbReference type="PRINTS" id="PR00081">
    <property type="entry name" value="GDHRDH"/>
</dbReference>
<evidence type="ECO:0000256" key="2">
    <source>
        <dbReference type="RuleBase" id="RU000363"/>
    </source>
</evidence>
<name>A0AAD6GBT0_9EURO</name>
<dbReference type="Pfam" id="PF00106">
    <property type="entry name" value="adh_short"/>
    <property type="match status" value="1"/>
</dbReference>
<dbReference type="GO" id="GO:0016491">
    <property type="term" value="F:oxidoreductase activity"/>
    <property type="evidence" value="ECO:0007669"/>
    <property type="project" value="TreeGrafter"/>
</dbReference>
<gene>
    <name evidence="3" type="ORF">N7494_009672</name>
</gene>
<dbReference type="InterPro" id="IPR002347">
    <property type="entry name" value="SDR_fam"/>
</dbReference>